<name>A0A0A9BE18_ARUDO</name>
<sequence length="40" mass="4050">MWASRMRPGSAGKRPSAASNARGRTARGSSGDDDDGSGRG</sequence>
<organism evidence="2">
    <name type="scientific">Arundo donax</name>
    <name type="common">Giant reed</name>
    <name type="synonym">Donax arundinaceus</name>
    <dbReference type="NCBI Taxonomy" id="35708"/>
    <lineage>
        <taxon>Eukaryota</taxon>
        <taxon>Viridiplantae</taxon>
        <taxon>Streptophyta</taxon>
        <taxon>Embryophyta</taxon>
        <taxon>Tracheophyta</taxon>
        <taxon>Spermatophyta</taxon>
        <taxon>Magnoliopsida</taxon>
        <taxon>Liliopsida</taxon>
        <taxon>Poales</taxon>
        <taxon>Poaceae</taxon>
        <taxon>PACMAD clade</taxon>
        <taxon>Arundinoideae</taxon>
        <taxon>Arundineae</taxon>
        <taxon>Arundo</taxon>
    </lineage>
</organism>
<evidence type="ECO:0000313" key="2">
    <source>
        <dbReference type="EMBL" id="JAD62199.1"/>
    </source>
</evidence>
<feature type="region of interest" description="Disordered" evidence="1">
    <location>
        <begin position="1"/>
        <end position="40"/>
    </location>
</feature>
<accession>A0A0A9BE18</accession>
<dbReference type="EMBL" id="GBRH01235696">
    <property type="protein sequence ID" value="JAD62199.1"/>
    <property type="molecule type" value="Transcribed_RNA"/>
</dbReference>
<evidence type="ECO:0000256" key="1">
    <source>
        <dbReference type="SAM" id="MobiDB-lite"/>
    </source>
</evidence>
<feature type="compositionally biased region" description="Acidic residues" evidence="1">
    <location>
        <begin position="31"/>
        <end position="40"/>
    </location>
</feature>
<reference evidence="2" key="2">
    <citation type="journal article" date="2015" name="Data Brief">
        <title>Shoot transcriptome of the giant reed, Arundo donax.</title>
        <authorList>
            <person name="Barrero R.A."/>
            <person name="Guerrero F.D."/>
            <person name="Moolhuijzen P."/>
            <person name="Goolsby J.A."/>
            <person name="Tidwell J."/>
            <person name="Bellgard S.E."/>
            <person name="Bellgard M.I."/>
        </authorList>
    </citation>
    <scope>NUCLEOTIDE SEQUENCE</scope>
    <source>
        <tissue evidence="2">Shoot tissue taken approximately 20 cm above the soil surface</tissue>
    </source>
</reference>
<protein>
    <submittedName>
        <fullName evidence="2">Uncharacterized protein</fullName>
    </submittedName>
</protein>
<proteinExistence type="predicted"/>
<feature type="compositionally biased region" description="Low complexity" evidence="1">
    <location>
        <begin position="17"/>
        <end position="29"/>
    </location>
</feature>
<reference evidence="2" key="1">
    <citation type="submission" date="2014-09" db="EMBL/GenBank/DDBJ databases">
        <authorList>
            <person name="Magalhaes I.L.F."/>
            <person name="Oliveira U."/>
            <person name="Santos F.R."/>
            <person name="Vidigal T.H.D.A."/>
            <person name="Brescovit A.D."/>
            <person name="Santos A.J."/>
        </authorList>
    </citation>
    <scope>NUCLEOTIDE SEQUENCE</scope>
    <source>
        <tissue evidence="2">Shoot tissue taken approximately 20 cm above the soil surface</tissue>
    </source>
</reference>
<dbReference type="AlphaFoldDB" id="A0A0A9BE18"/>